<dbReference type="PANTHER" id="PTHR43235:SF1">
    <property type="entry name" value="GLUTAMINE AMIDOTRANSFERASE PB2B2.05-RELATED"/>
    <property type="match status" value="1"/>
</dbReference>
<keyword evidence="1" id="KW-0378">Hydrolase</keyword>
<dbReference type="Pfam" id="PF07722">
    <property type="entry name" value="Peptidase_C26"/>
    <property type="match status" value="1"/>
</dbReference>
<dbReference type="Gene3D" id="3.40.50.880">
    <property type="match status" value="1"/>
</dbReference>
<dbReference type="InterPro" id="IPR029062">
    <property type="entry name" value="Class_I_gatase-like"/>
</dbReference>
<dbReference type="PROSITE" id="PS51273">
    <property type="entry name" value="GATASE_TYPE_1"/>
    <property type="match status" value="1"/>
</dbReference>
<proteinExistence type="predicted"/>
<dbReference type="GO" id="GO:0006598">
    <property type="term" value="P:polyamine catabolic process"/>
    <property type="evidence" value="ECO:0007669"/>
    <property type="project" value="TreeGrafter"/>
</dbReference>
<dbReference type="SUPFAM" id="SSF52317">
    <property type="entry name" value="Class I glutamine amidotransferase-like"/>
    <property type="match status" value="1"/>
</dbReference>
<dbReference type="GO" id="GO:0033969">
    <property type="term" value="F:gamma-glutamyl-gamma-aminobutyrate hydrolase activity"/>
    <property type="evidence" value="ECO:0007669"/>
    <property type="project" value="TreeGrafter"/>
</dbReference>
<name>A0A1W7D3S6_9ACTN</name>
<protein>
    <submittedName>
        <fullName evidence="1">Gamma-glutamyl-gamma-aminobutyrate hydrolase</fullName>
    </submittedName>
</protein>
<dbReference type="PANTHER" id="PTHR43235">
    <property type="entry name" value="GLUTAMINE AMIDOTRANSFERASE PB2B2.05-RELATED"/>
    <property type="match status" value="1"/>
</dbReference>
<organism evidence="1 2">
    <name type="scientific">Streptomyces marincola</name>
    <dbReference type="NCBI Taxonomy" id="2878388"/>
    <lineage>
        <taxon>Bacteria</taxon>
        <taxon>Bacillati</taxon>
        <taxon>Actinomycetota</taxon>
        <taxon>Actinomycetes</taxon>
        <taxon>Kitasatosporales</taxon>
        <taxon>Streptomycetaceae</taxon>
        <taxon>Streptomyces</taxon>
    </lineage>
</organism>
<dbReference type="GO" id="GO:0005829">
    <property type="term" value="C:cytosol"/>
    <property type="evidence" value="ECO:0007669"/>
    <property type="project" value="TreeGrafter"/>
</dbReference>
<dbReference type="AlphaFoldDB" id="A0A1W7D3S6"/>
<dbReference type="EMBL" id="CP021121">
    <property type="protein sequence ID" value="ARQ71654.1"/>
    <property type="molecule type" value="Genomic_DNA"/>
</dbReference>
<dbReference type="Proteomes" id="UP000194218">
    <property type="component" value="Chromosome"/>
</dbReference>
<gene>
    <name evidence="1" type="ORF">CAG99_25010</name>
</gene>
<dbReference type="CDD" id="cd01745">
    <property type="entry name" value="GATase1_2"/>
    <property type="match status" value="1"/>
</dbReference>
<accession>A0A1W7D3S6</accession>
<reference evidence="1 2" key="1">
    <citation type="submission" date="2017-05" db="EMBL/GenBank/DDBJ databases">
        <title>Complete genome sequence of Streptomyces sp. SCSIO 03032 revealed the diverse biosynthetic pathways for its bioactive secondary metabolites.</title>
        <authorList>
            <person name="Ma L."/>
            <person name="Zhu Y."/>
            <person name="Zhang W."/>
            <person name="Zhang G."/>
            <person name="Tian X."/>
            <person name="Zhang S."/>
            <person name="Zhang C."/>
        </authorList>
    </citation>
    <scope>NUCLEOTIDE SEQUENCE [LARGE SCALE GENOMIC DNA]</scope>
    <source>
        <strain evidence="1 2">SCSIO 03032</strain>
    </source>
</reference>
<sequence length="244" mass="24669">MIGVSTYLEDSVRWGVWQDSVALLPAGYHRLVRRAGGLAVLLPPDEAPAAVAAVARLDGLVIAGGPDVDPACYGAARDPRTGPPAPERDRWELALIEAALDRRVPLLGVCRGMQLLNVALGGSLHQHVDGHAGPPGVFTEHEVRPVAGTSLAAVLPGPFAVTAHHHQAVDVLGHGLIASAFAPDGTVEAVELPVPGGLVLGVQWHPEAGGGPHDVAVMRALTGAATAGAARSPGVPGPAGPPGG</sequence>
<keyword evidence="2" id="KW-1185">Reference proteome</keyword>
<dbReference type="KEGG" id="smao:CAG99_25010"/>
<dbReference type="InterPro" id="IPR011697">
    <property type="entry name" value="Peptidase_C26"/>
</dbReference>
<evidence type="ECO:0000313" key="2">
    <source>
        <dbReference type="Proteomes" id="UP000194218"/>
    </source>
</evidence>
<evidence type="ECO:0000313" key="1">
    <source>
        <dbReference type="EMBL" id="ARQ71654.1"/>
    </source>
</evidence>
<dbReference type="InterPro" id="IPR044668">
    <property type="entry name" value="PuuD-like"/>
</dbReference>